<protein>
    <submittedName>
        <fullName evidence="1">N-acetyltransferase YedL</fullName>
    </submittedName>
</protein>
<accession>A0ABR4QVC6</accession>
<gene>
    <name evidence="1" type="ORF">L544_0344</name>
</gene>
<proteinExistence type="predicted"/>
<comment type="caution">
    <text evidence="1">The sequence shown here is derived from an EMBL/GenBank/DDBJ whole genome shotgun (WGS) entry which is preliminary data.</text>
</comment>
<dbReference type="EMBL" id="JHEM01000029">
    <property type="protein sequence ID" value="KCB21831.1"/>
    <property type="molecule type" value="Genomic_DNA"/>
</dbReference>
<dbReference type="Proteomes" id="UP000025748">
    <property type="component" value="Unassembled WGS sequence"/>
</dbReference>
<organism evidence="1 2">
    <name type="scientific">Bordetella hinzii OH87 BAL007II</name>
    <dbReference type="NCBI Taxonomy" id="1331262"/>
    <lineage>
        <taxon>Bacteria</taxon>
        <taxon>Pseudomonadati</taxon>
        <taxon>Pseudomonadota</taxon>
        <taxon>Betaproteobacteria</taxon>
        <taxon>Burkholderiales</taxon>
        <taxon>Alcaligenaceae</taxon>
        <taxon>Bordetella</taxon>
    </lineage>
</organism>
<evidence type="ECO:0000313" key="1">
    <source>
        <dbReference type="EMBL" id="KCB21831.1"/>
    </source>
</evidence>
<sequence>MKLEQMSMKDLLALHNEIADKPAGPKTFSTRGKLVARIGQIATDKNVDVASFGRPQQPKAAVPSAQQQANAVESPEVTKAIDLIPTAVAEKAPRGKGVGALARQLLMDPAGAPHAEIAAKVNRQIAGAQATDKSVRWYAHDMRKKGIEVPPRKRDAAVEG</sequence>
<evidence type="ECO:0000313" key="2">
    <source>
        <dbReference type="Proteomes" id="UP000025748"/>
    </source>
</evidence>
<name>A0ABR4QVC6_9BORD</name>
<dbReference type="RefSeq" id="WP_051594462.1">
    <property type="nucleotide sequence ID" value="NZ_JHEM01000029.1"/>
</dbReference>
<keyword evidence="2" id="KW-1185">Reference proteome</keyword>
<reference evidence="1 2" key="1">
    <citation type="submission" date="2014-03" db="EMBL/GenBank/DDBJ databases">
        <title>Genome sequence of Bordetella hinzii.</title>
        <authorList>
            <person name="Register K."/>
            <person name="Harvill E."/>
            <person name="Goodfield L.L."/>
            <person name="Ivanov Y.V."/>
            <person name="Meyer J.A."/>
            <person name="Muse S.J."/>
            <person name="Jacobs N."/>
            <person name="Bendor L."/>
            <person name="Smallridge W.E."/>
            <person name="Brinkac L.M."/>
            <person name="Sanka R."/>
            <person name="Kim M."/>
            <person name="Losada L."/>
        </authorList>
    </citation>
    <scope>NUCLEOTIDE SEQUENCE [LARGE SCALE GENOMIC DNA]</scope>
    <source>
        <strain evidence="1 2">OH87 BAL007II</strain>
    </source>
</reference>